<dbReference type="Pfam" id="PF00950">
    <property type="entry name" value="ABC-3"/>
    <property type="match status" value="1"/>
</dbReference>
<reference evidence="9" key="1">
    <citation type="submission" date="2016-10" db="EMBL/GenBank/DDBJ databases">
        <authorList>
            <person name="Varghese N."/>
            <person name="Submissions S."/>
        </authorList>
    </citation>
    <scope>NUCLEOTIDE SEQUENCE [LARGE SCALE GENOMIC DNA]</scope>
    <source>
        <strain evidence="9">DSM 23422</strain>
    </source>
</reference>
<dbReference type="Gene3D" id="1.10.3470.10">
    <property type="entry name" value="ABC transporter involved in vitamin B12 uptake, BtuC"/>
    <property type="match status" value="1"/>
</dbReference>
<dbReference type="PANTHER" id="PTHR30477">
    <property type="entry name" value="ABC-TRANSPORTER METAL-BINDING PROTEIN"/>
    <property type="match status" value="1"/>
</dbReference>
<evidence type="ECO:0000256" key="3">
    <source>
        <dbReference type="ARBA" id="ARBA00022692"/>
    </source>
</evidence>
<evidence type="ECO:0000256" key="5">
    <source>
        <dbReference type="ARBA" id="ARBA00023136"/>
    </source>
</evidence>
<feature type="transmembrane region" description="Helical" evidence="7">
    <location>
        <begin position="57"/>
        <end position="82"/>
    </location>
</feature>
<dbReference type="AlphaFoldDB" id="A0A1I6PPW8"/>
<dbReference type="Proteomes" id="UP000199239">
    <property type="component" value="Unassembled WGS sequence"/>
</dbReference>
<feature type="transmembrane region" description="Helical" evidence="7">
    <location>
        <begin position="249"/>
        <end position="268"/>
    </location>
</feature>
<comment type="subcellular location">
    <subcellularLocation>
        <location evidence="6">Cell membrane</location>
        <topology evidence="6">Multi-pass membrane protein</topology>
    </subcellularLocation>
    <subcellularLocation>
        <location evidence="1">Membrane</location>
        <topology evidence="1">Multi-pass membrane protein</topology>
    </subcellularLocation>
</comment>
<keyword evidence="4 7" id="KW-1133">Transmembrane helix</keyword>
<proteinExistence type="inferred from homology"/>
<comment type="similarity">
    <text evidence="2 6">Belongs to the ABC-3 integral membrane protein family.</text>
</comment>
<keyword evidence="9" id="KW-1185">Reference proteome</keyword>
<dbReference type="InterPro" id="IPR001626">
    <property type="entry name" value="ABC_TroCD"/>
</dbReference>
<sequence>MIDTLLFPFQFPFMQNAFWIILLVAPPTALLSCFLVLKGWALMGDAVSHAVLPGVVLAWITGIPLIIGAFAAGMSCALLTGYLSHNSRIKQDTVMGVVFSGMFGIGIIMYTSISTNQHLDHILFGNMLGVGPQDLWTAGVISIFVTAFMVLKWKDLLLHAFDPAQAQASGLRTDLLHYGLLAVLSLTIVATLTATGLILAVALLVTPGAIAFLLVRSFGPMLIMSVAVCTASMFAGTYLSFFIDSAPAPTIVLILTAVFIVAFVNRLYATHKASRIAGQAMNGADNG</sequence>
<dbReference type="InterPro" id="IPR037294">
    <property type="entry name" value="ABC_BtuC-like"/>
</dbReference>
<gene>
    <name evidence="8" type="ORF">SAMN04488040_0279</name>
</gene>
<feature type="transmembrane region" description="Helical" evidence="7">
    <location>
        <begin position="222"/>
        <end position="243"/>
    </location>
</feature>
<accession>A0A1I6PPW8</accession>
<evidence type="ECO:0000256" key="7">
    <source>
        <dbReference type="SAM" id="Phobius"/>
    </source>
</evidence>
<dbReference type="GO" id="GO:0043190">
    <property type="term" value="C:ATP-binding cassette (ABC) transporter complex"/>
    <property type="evidence" value="ECO:0007669"/>
    <property type="project" value="InterPro"/>
</dbReference>
<dbReference type="GO" id="GO:0071281">
    <property type="term" value="P:cellular response to iron ion"/>
    <property type="evidence" value="ECO:0007669"/>
    <property type="project" value="UniProtKB-ARBA"/>
</dbReference>
<feature type="transmembrane region" description="Helical" evidence="7">
    <location>
        <begin position="94"/>
        <end position="115"/>
    </location>
</feature>
<dbReference type="EMBL" id="FPAJ01000001">
    <property type="protein sequence ID" value="SFS42263.1"/>
    <property type="molecule type" value="Genomic_DNA"/>
</dbReference>
<evidence type="ECO:0000256" key="1">
    <source>
        <dbReference type="ARBA" id="ARBA00004141"/>
    </source>
</evidence>
<dbReference type="GO" id="GO:0055085">
    <property type="term" value="P:transmembrane transport"/>
    <property type="evidence" value="ECO:0007669"/>
    <property type="project" value="InterPro"/>
</dbReference>
<dbReference type="SUPFAM" id="SSF81345">
    <property type="entry name" value="ABC transporter involved in vitamin B12 uptake, BtuC"/>
    <property type="match status" value="1"/>
</dbReference>
<evidence type="ECO:0000313" key="8">
    <source>
        <dbReference type="EMBL" id="SFS42263.1"/>
    </source>
</evidence>
<protein>
    <submittedName>
        <fullName evidence="8">Manganese/iron transport system permease protein</fullName>
    </submittedName>
</protein>
<keyword evidence="5 7" id="KW-0472">Membrane</keyword>
<evidence type="ECO:0000313" key="9">
    <source>
        <dbReference type="Proteomes" id="UP000199239"/>
    </source>
</evidence>
<evidence type="ECO:0000256" key="2">
    <source>
        <dbReference type="ARBA" id="ARBA00008034"/>
    </source>
</evidence>
<dbReference type="GO" id="GO:0010043">
    <property type="term" value="P:response to zinc ion"/>
    <property type="evidence" value="ECO:0007669"/>
    <property type="project" value="TreeGrafter"/>
</dbReference>
<dbReference type="PANTHER" id="PTHR30477:SF24">
    <property type="entry name" value="IRON TRANSPORT SYSTEM MEMBRANE PROTEIN HI_0359-RELATED"/>
    <property type="match status" value="1"/>
</dbReference>
<keyword evidence="6" id="KW-0813">Transport</keyword>
<keyword evidence="3 6" id="KW-0812">Transmembrane</keyword>
<feature type="transmembrane region" description="Helical" evidence="7">
    <location>
        <begin position="135"/>
        <end position="154"/>
    </location>
</feature>
<evidence type="ECO:0000256" key="4">
    <source>
        <dbReference type="ARBA" id="ARBA00022989"/>
    </source>
</evidence>
<dbReference type="OrthoDB" id="9804300at2"/>
<name>A0A1I6PPW8_9RHOB</name>
<dbReference type="CDD" id="cd06550">
    <property type="entry name" value="TM_ABC_iron-siderophores_like"/>
    <property type="match status" value="1"/>
</dbReference>
<organism evidence="8 9">
    <name type="scientific">Sulfitobacter marinus</name>
    <dbReference type="NCBI Taxonomy" id="394264"/>
    <lineage>
        <taxon>Bacteria</taxon>
        <taxon>Pseudomonadati</taxon>
        <taxon>Pseudomonadota</taxon>
        <taxon>Alphaproteobacteria</taxon>
        <taxon>Rhodobacterales</taxon>
        <taxon>Roseobacteraceae</taxon>
        <taxon>Sulfitobacter</taxon>
    </lineage>
</organism>
<dbReference type="RefSeq" id="WP_093914564.1">
    <property type="nucleotide sequence ID" value="NZ_FPAJ01000001.1"/>
</dbReference>
<dbReference type="FunFam" id="1.10.3470.10:FF:000003">
    <property type="entry name" value="Iron ABC transporter permease SitD"/>
    <property type="match status" value="1"/>
</dbReference>
<evidence type="ECO:0000256" key="6">
    <source>
        <dbReference type="RuleBase" id="RU003943"/>
    </source>
</evidence>
<feature type="transmembrane region" description="Helical" evidence="7">
    <location>
        <begin position="17"/>
        <end position="37"/>
    </location>
</feature>
<dbReference type="STRING" id="394264.SAMN04488040_0279"/>